<dbReference type="InterPro" id="IPR010982">
    <property type="entry name" value="Lambda_DNA-bd_dom_sf"/>
</dbReference>
<dbReference type="Gene3D" id="3.30.450.180">
    <property type="match status" value="1"/>
</dbReference>
<evidence type="ECO:0000313" key="3">
    <source>
        <dbReference type="Proteomes" id="UP001551695"/>
    </source>
</evidence>
<evidence type="ECO:0000259" key="1">
    <source>
        <dbReference type="PROSITE" id="PS50943"/>
    </source>
</evidence>
<protein>
    <submittedName>
        <fullName evidence="2">Helix-turn-helix domain-containing protein</fullName>
    </submittedName>
</protein>
<dbReference type="Proteomes" id="UP001551695">
    <property type="component" value="Unassembled WGS sequence"/>
</dbReference>
<dbReference type="RefSeq" id="WP_357786162.1">
    <property type="nucleotide sequence ID" value="NZ_JBFAKC010000010.1"/>
</dbReference>
<dbReference type="PANTHER" id="PTHR35010:SF2">
    <property type="entry name" value="BLL4672 PROTEIN"/>
    <property type="match status" value="1"/>
</dbReference>
<dbReference type="CDD" id="cd00093">
    <property type="entry name" value="HTH_XRE"/>
    <property type="match status" value="1"/>
</dbReference>
<reference evidence="2 3" key="1">
    <citation type="submission" date="2024-06" db="EMBL/GenBank/DDBJ databases">
        <title>The Natural Products Discovery Center: Release of the First 8490 Sequenced Strains for Exploring Actinobacteria Biosynthetic Diversity.</title>
        <authorList>
            <person name="Kalkreuter E."/>
            <person name="Kautsar S.A."/>
            <person name="Yang D."/>
            <person name="Bader C.D."/>
            <person name="Teijaro C.N."/>
            <person name="Fluegel L."/>
            <person name="Davis C.M."/>
            <person name="Simpson J.R."/>
            <person name="Lauterbach L."/>
            <person name="Steele A.D."/>
            <person name="Gui C."/>
            <person name="Meng S."/>
            <person name="Li G."/>
            <person name="Viehrig K."/>
            <person name="Ye F."/>
            <person name="Su P."/>
            <person name="Kiefer A.F."/>
            <person name="Nichols A."/>
            <person name="Cepeda A.J."/>
            <person name="Yan W."/>
            <person name="Fan B."/>
            <person name="Jiang Y."/>
            <person name="Adhikari A."/>
            <person name="Zheng C.-J."/>
            <person name="Schuster L."/>
            <person name="Cowan T.M."/>
            <person name="Smanski M.J."/>
            <person name="Chevrette M.G."/>
            <person name="De Carvalho L.P.S."/>
            <person name="Shen B."/>
        </authorList>
    </citation>
    <scope>NUCLEOTIDE SEQUENCE [LARGE SCALE GENOMIC DNA]</scope>
    <source>
        <strain evidence="2 3">NPDC050403</strain>
    </source>
</reference>
<comment type="caution">
    <text evidence="2">The sequence shown here is derived from an EMBL/GenBank/DDBJ whole genome shotgun (WGS) entry which is preliminary data.</text>
</comment>
<feature type="domain" description="HTH cro/C1-type" evidence="1">
    <location>
        <begin position="9"/>
        <end position="63"/>
    </location>
</feature>
<organism evidence="2 3">
    <name type="scientific">Nocardia aurea</name>
    <dbReference type="NCBI Taxonomy" id="2144174"/>
    <lineage>
        <taxon>Bacteria</taxon>
        <taxon>Bacillati</taxon>
        <taxon>Actinomycetota</taxon>
        <taxon>Actinomycetes</taxon>
        <taxon>Mycobacteriales</taxon>
        <taxon>Nocardiaceae</taxon>
        <taxon>Nocardia</taxon>
    </lineage>
</organism>
<dbReference type="InterPro" id="IPR041413">
    <property type="entry name" value="MLTR_LBD"/>
</dbReference>
<dbReference type="SMART" id="SM00530">
    <property type="entry name" value="HTH_XRE"/>
    <property type="match status" value="1"/>
</dbReference>
<dbReference type="Pfam" id="PF13560">
    <property type="entry name" value="HTH_31"/>
    <property type="match status" value="1"/>
</dbReference>
<sequence length="243" mass="27396">MDGSIADYLRERREAAGLTRANLSRRAGLSVGLIQKIEQGSRPATLDALAPLFEVLEVPPPMRDHIIGLSLPPRMNSSLSSDADAVNPADLAVLNGFTYPACFQSQPTFDVLAVNQAWTRWFPGLEPGVNIIEWSMLDPTARRILPQWRRQTHLLVYVLRMMGPGLVPDERIEQIARACAAAPEWEELWSTEVAPQDIPRPTILINDPDTGRIREMYTSSLKFDFPRRHWWMYTLAPADHESA</sequence>
<evidence type="ECO:0000313" key="2">
    <source>
        <dbReference type="EMBL" id="MEV0710323.1"/>
    </source>
</evidence>
<proteinExistence type="predicted"/>
<keyword evidence="3" id="KW-1185">Reference proteome</keyword>
<dbReference type="EMBL" id="JBFAKC010000010">
    <property type="protein sequence ID" value="MEV0710323.1"/>
    <property type="molecule type" value="Genomic_DNA"/>
</dbReference>
<dbReference type="PROSITE" id="PS50943">
    <property type="entry name" value="HTH_CROC1"/>
    <property type="match status" value="1"/>
</dbReference>
<dbReference type="Gene3D" id="1.10.260.40">
    <property type="entry name" value="lambda repressor-like DNA-binding domains"/>
    <property type="match status" value="1"/>
</dbReference>
<dbReference type="SUPFAM" id="SSF47413">
    <property type="entry name" value="lambda repressor-like DNA-binding domains"/>
    <property type="match status" value="1"/>
</dbReference>
<accession>A0ABV3FY80</accession>
<dbReference type="Pfam" id="PF17765">
    <property type="entry name" value="MLTR_LBD"/>
    <property type="match status" value="1"/>
</dbReference>
<dbReference type="InterPro" id="IPR001387">
    <property type="entry name" value="Cro/C1-type_HTH"/>
</dbReference>
<dbReference type="PANTHER" id="PTHR35010">
    <property type="entry name" value="BLL4672 PROTEIN-RELATED"/>
    <property type="match status" value="1"/>
</dbReference>
<gene>
    <name evidence="2" type="ORF">AB0I48_22395</name>
</gene>
<name>A0ABV3FY80_9NOCA</name>